<dbReference type="OrthoDB" id="5947505at2759"/>
<evidence type="ECO:0008006" key="13">
    <source>
        <dbReference type="Google" id="ProtNLM"/>
    </source>
</evidence>
<comment type="pathway">
    <text evidence="2">Energy metabolism; oxidative phosphorylation.</text>
</comment>
<dbReference type="SUPFAM" id="SSF81411">
    <property type="entry name" value="Mitochondrial cytochrome c oxidase subunit VIa"/>
    <property type="match status" value="1"/>
</dbReference>
<evidence type="ECO:0000256" key="6">
    <source>
        <dbReference type="ARBA" id="ARBA00022946"/>
    </source>
</evidence>
<dbReference type="PANTHER" id="PTHR11504:SF0">
    <property type="entry name" value="CYTOCHROME C OXIDASE SUBUNIT"/>
    <property type="match status" value="1"/>
</dbReference>
<accession>A0A9P0INM2</accession>
<protein>
    <recommendedName>
        <fullName evidence="13">Cytochrome c oxidase polypeptide VIa</fullName>
    </recommendedName>
</protein>
<evidence type="ECO:0000256" key="5">
    <source>
        <dbReference type="ARBA" id="ARBA00022792"/>
    </source>
</evidence>
<evidence type="ECO:0000256" key="10">
    <source>
        <dbReference type="RuleBase" id="RU004396"/>
    </source>
</evidence>
<keyword evidence="6" id="KW-0809">Transit peptide</keyword>
<dbReference type="InterPro" id="IPR001349">
    <property type="entry name" value="Cyt_c_oxidase_su6a"/>
</dbReference>
<evidence type="ECO:0000256" key="1">
    <source>
        <dbReference type="ARBA" id="ARBA00004434"/>
    </source>
</evidence>
<dbReference type="PANTHER" id="PTHR11504">
    <property type="entry name" value="CYTOCHROME C OXIDASE POLYPEPTIDE VIA"/>
    <property type="match status" value="1"/>
</dbReference>
<dbReference type="InterPro" id="IPR036418">
    <property type="entry name" value="Cyt_c_oxidase_su6a_sf"/>
</dbReference>
<proteinExistence type="inferred from homology"/>
<keyword evidence="5" id="KW-0999">Mitochondrion inner membrane</keyword>
<dbReference type="FunFam" id="4.10.95.10:FF:000001">
    <property type="entry name" value="Cytochrome c oxidase subunit 6A, mitochondrial"/>
    <property type="match status" value="1"/>
</dbReference>
<evidence type="ECO:0000256" key="7">
    <source>
        <dbReference type="ARBA" id="ARBA00022989"/>
    </source>
</evidence>
<reference evidence="11" key="2">
    <citation type="submission" date="2022-10" db="EMBL/GenBank/DDBJ databases">
        <authorList>
            <consortium name="ENA_rothamsted_submissions"/>
            <consortium name="culmorum"/>
            <person name="King R."/>
        </authorList>
    </citation>
    <scope>NUCLEOTIDE SEQUENCE</scope>
</reference>
<keyword evidence="9" id="KW-0472">Membrane</keyword>
<dbReference type="Pfam" id="PF02046">
    <property type="entry name" value="COX6A"/>
    <property type="match status" value="1"/>
</dbReference>
<dbReference type="GO" id="GO:0006123">
    <property type="term" value="P:mitochondrial electron transport, cytochrome c to oxygen"/>
    <property type="evidence" value="ECO:0007669"/>
    <property type="project" value="TreeGrafter"/>
</dbReference>
<dbReference type="GO" id="GO:0030234">
    <property type="term" value="F:enzyme regulator activity"/>
    <property type="evidence" value="ECO:0007669"/>
    <property type="project" value="TreeGrafter"/>
</dbReference>
<gene>
    <name evidence="11" type="ORF">APHIGO_LOCUS723</name>
</gene>
<evidence type="ECO:0000256" key="3">
    <source>
        <dbReference type="ARBA" id="ARBA00005553"/>
    </source>
</evidence>
<evidence type="ECO:0000256" key="4">
    <source>
        <dbReference type="ARBA" id="ARBA00022692"/>
    </source>
</evidence>
<keyword evidence="7" id="KW-1133">Transmembrane helix</keyword>
<comment type="similarity">
    <text evidence="3 10">Belongs to the cytochrome c oxidase subunit 6A family.</text>
</comment>
<keyword evidence="4" id="KW-0812">Transmembrane</keyword>
<reference evidence="11" key="1">
    <citation type="submission" date="2022-02" db="EMBL/GenBank/DDBJ databases">
        <authorList>
            <person name="King R."/>
        </authorList>
    </citation>
    <scope>NUCLEOTIDE SEQUENCE</scope>
</reference>
<evidence type="ECO:0000256" key="2">
    <source>
        <dbReference type="ARBA" id="ARBA00004673"/>
    </source>
</evidence>
<dbReference type="GO" id="GO:0005743">
    <property type="term" value="C:mitochondrial inner membrane"/>
    <property type="evidence" value="ECO:0007669"/>
    <property type="project" value="UniProtKB-SubCell"/>
</dbReference>
<dbReference type="Gene3D" id="4.10.95.10">
    <property type="entry name" value="Cytochrome c oxidase, subunit VIa"/>
    <property type="match status" value="1"/>
</dbReference>
<evidence type="ECO:0000313" key="12">
    <source>
        <dbReference type="Proteomes" id="UP001154329"/>
    </source>
</evidence>
<organism evidence="11 12">
    <name type="scientific">Aphis gossypii</name>
    <name type="common">Cotton aphid</name>
    <dbReference type="NCBI Taxonomy" id="80765"/>
    <lineage>
        <taxon>Eukaryota</taxon>
        <taxon>Metazoa</taxon>
        <taxon>Ecdysozoa</taxon>
        <taxon>Arthropoda</taxon>
        <taxon>Hexapoda</taxon>
        <taxon>Insecta</taxon>
        <taxon>Pterygota</taxon>
        <taxon>Neoptera</taxon>
        <taxon>Paraneoptera</taxon>
        <taxon>Hemiptera</taxon>
        <taxon>Sternorrhyncha</taxon>
        <taxon>Aphidomorpha</taxon>
        <taxon>Aphidoidea</taxon>
        <taxon>Aphididae</taxon>
        <taxon>Aphidini</taxon>
        <taxon>Aphis</taxon>
        <taxon>Aphis</taxon>
    </lineage>
</organism>
<sequence length="118" mass="13868">MSFRVFSRKFSAGKQLRAIMDEQFTPDKLKAYEKPEVVQGLELWKKVTYFIGLPGCLLASIYCINGHLEHEKHTSRPEFIPYEHLRIRTRRFPWGNGDQTLFHNPKLNATSHGYEQDE</sequence>
<dbReference type="Proteomes" id="UP001154329">
    <property type="component" value="Chromosome 1"/>
</dbReference>
<evidence type="ECO:0000313" key="11">
    <source>
        <dbReference type="EMBL" id="CAH1709210.1"/>
    </source>
</evidence>
<name>A0A9P0INM2_APHGO</name>
<dbReference type="AlphaFoldDB" id="A0A9P0INM2"/>
<keyword evidence="8" id="KW-0496">Mitochondrion</keyword>
<evidence type="ECO:0000256" key="8">
    <source>
        <dbReference type="ARBA" id="ARBA00023128"/>
    </source>
</evidence>
<comment type="subcellular location">
    <subcellularLocation>
        <location evidence="1">Mitochondrion inner membrane</location>
        <topology evidence="1">Single-pass membrane protein</topology>
    </subcellularLocation>
</comment>
<evidence type="ECO:0000256" key="9">
    <source>
        <dbReference type="ARBA" id="ARBA00023136"/>
    </source>
</evidence>
<dbReference type="EMBL" id="OU899034">
    <property type="protein sequence ID" value="CAH1709210.1"/>
    <property type="molecule type" value="Genomic_DNA"/>
</dbReference>
<keyword evidence="12" id="KW-1185">Reference proteome</keyword>